<dbReference type="Gramene" id="OIT26720">
    <property type="protein sequence ID" value="OIT26720"/>
    <property type="gene ID" value="A4A49_34078"/>
</dbReference>
<dbReference type="Proteomes" id="UP000187609">
    <property type="component" value="Unassembled WGS sequence"/>
</dbReference>
<name>A0A1J6KPD1_NICAT</name>
<dbReference type="Gene3D" id="3.90.70.10">
    <property type="entry name" value="Cysteine proteinases"/>
    <property type="match status" value="1"/>
</dbReference>
<keyword evidence="2" id="KW-1185">Reference proteome</keyword>
<dbReference type="SUPFAM" id="SSF54001">
    <property type="entry name" value="Cysteine proteinases"/>
    <property type="match status" value="1"/>
</dbReference>
<accession>A0A1J6KPD1</accession>
<comment type="caution">
    <text evidence="1">The sequence shown here is derived from an EMBL/GenBank/DDBJ whole genome shotgun (WGS) entry which is preliminary data.</text>
</comment>
<gene>
    <name evidence="1" type="ORF">A4A49_34078</name>
</gene>
<organism evidence="1 2">
    <name type="scientific">Nicotiana attenuata</name>
    <name type="common">Coyote tobacco</name>
    <dbReference type="NCBI Taxonomy" id="49451"/>
    <lineage>
        <taxon>Eukaryota</taxon>
        <taxon>Viridiplantae</taxon>
        <taxon>Streptophyta</taxon>
        <taxon>Embryophyta</taxon>
        <taxon>Tracheophyta</taxon>
        <taxon>Spermatophyta</taxon>
        <taxon>Magnoliopsida</taxon>
        <taxon>eudicotyledons</taxon>
        <taxon>Gunneridae</taxon>
        <taxon>Pentapetalae</taxon>
        <taxon>asterids</taxon>
        <taxon>lamiids</taxon>
        <taxon>Solanales</taxon>
        <taxon>Solanaceae</taxon>
        <taxon>Nicotianoideae</taxon>
        <taxon>Nicotianeae</taxon>
        <taxon>Nicotiana</taxon>
    </lineage>
</organism>
<dbReference type="AlphaFoldDB" id="A0A1J6KPD1"/>
<reference evidence="1" key="1">
    <citation type="submission" date="2016-11" db="EMBL/GenBank/DDBJ databases">
        <title>The genome of Nicotiana attenuata.</title>
        <authorList>
            <person name="Xu S."/>
            <person name="Brockmoeller T."/>
            <person name="Gaquerel E."/>
            <person name="Navarro A."/>
            <person name="Kuhl H."/>
            <person name="Gase K."/>
            <person name="Ling Z."/>
            <person name="Zhou W."/>
            <person name="Kreitzer C."/>
            <person name="Stanke M."/>
            <person name="Tang H."/>
            <person name="Lyons E."/>
            <person name="Pandey P."/>
            <person name="Pandey S.P."/>
            <person name="Timmermann B."/>
            <person name="Baldwin I.T."/>
        </authorList>
    </citation>
    <scope>NUCLEOTIDE SEQUENCE [LARGE SCALE GENOMIC DNA]</scope>
    <source>
        <strain evidence="1">UT</strain>
    </source>
</reference>
<sequence>MTSTLRTNTLLTRLMGKCTMKNTSEMVAENKFFMMSLRMLLYSKADVKGDEEDNRDWIVKIKFDRGSGNAACSSHSQSGLIDYASKAFQSVPLCTIYSHRLPHSGVGIPNFYEDELDFILLQDSCVAFAISDAVSAKLAIQTPEALRGDAISFSKQEVVECLPIEPYGTTFLKVYNYIRRWGLNFENYYRCRSLVLRRQGLCKAFIQDWDWLESYEVALALEYQALTATMVHYPTFANRGYSMDVYDPLPYEAPTFNDDGCIALHAVLVLVLASREVLEAEPAEFCQT</sequence>
<protein>
    <submittedName>
        <fullName evidence="1">Uncharacterized protein</fullName>
    </submittedName>
</protein>
<dbReference type="InterPro" id="IPR038765">
    <property type="entry name" value="Papain-like_cys_pep_sf"/>
</dbReference>
<proteinExistence type="predicted"/>
<evidence type="ECO:0000313" key="1">
    <source>
        <dbReference type="EMBL" id="OIT26720.1"/>
    </source>
</evidence>
<evidence type="ECO:0000313" key="2">
    <source>
        <dbReference type="Proteomes" id="UP000187609"/>
    </source>
</evidence>
<dbReference type="EMBL" id="MJEQ01002693">
    <property type="protein sequence ID" value="OIT26720.1"/>
    <property type="molecule type" value="Genomic_DNA"/>
</dbReference>